<name>A0A066YUG6_9ACTN</name>
<feature type="region of interest" description="Disordered" evidence="1">
    <location>
        <begin position="14"/>
        <end position="47"/>
    </location>
</feature>
<organism evidence="2 3">
    <name type="scientific">Kitasatospora cheerisanensis KCTC 2395</name>
    <dbReference type="NCBI Taxonomy" id="1348663"/>
    <lineage>
        <taxon>Bacteria</taxon>
        <taxon>Bacillati</taxon>
        <taxon>Actinomycetota</taxon>
        <taxon>Actinomycetes</taxon>
        <taxon>Kitasatosporales</taxon>
        <taxon>Streptomycetaceae</taxon>
        <taxon>Kitasatospora</taxon>
    </lineage>
</organism>
<gene>
    <name evidence="2" type="ORF">KCH_34140</name>
</gene>
<sequence length="47" mass="5216">MPVRVRMVGLDEVDHEIPEPGGAEAVAPGRRPSAGRRHRHRRCPLPP</sequence>
<accession>A0A066YUG6</accession>
<feature type="compositionally biased region" description="Basic residues" evidence="1">
    <location>
        <begin position="33"/>
        <end position="47"/>
    </location>
</feature>
<evidence type="ECO:0000313" key="2">
    <source>
        <dbReference type="EMBL" id="KDN84887.1"/>
    </source>
</evidence>
<dbReference type="Proteomes" id="UP000027178">
    <property type="component" value="Unassembled WGS sequence"/>
</dbReference>
<reference evidence="2 3" key="1">
    <citation type="submission" date="2014-05" db="EMBL/GenBank/DDBJ databases">
        <title>Draft Genome Sequence of Kitasatospora cheerisanensis KCTC 2395.</title>
        <authorList>
            <person name="Nam D.H."/>
        </authorList>
    </citation>
    <scope>NUCLEOTIDE SEQUENCE [LARGE SCALE GENOMIC DNA]</scope>
    <source>
        <strain evidence="2 3">KCTC 2395</strain>
    </source>
</reference>
<protein>
    <submittedName>
        <fullName evidence="2">Uncharacterized protein</fullName>
    </submittedName>
</protein>
<dbReference type="HOGENOM" id="CLU_3169132_0_0_11"/>
<dbReference type="EMBL" id="JNBY01000089">
    <property type="protein sequence ID" value="KDN84887.1"/>
    <property type="molecule type" value="Genomic_DNA"/>
</dbReference>
<comment type="caution">
    <text evidence="2">The sequence shown here is derived from an EMBL/GenBank/DDBJ whole genome shotgun (WGS) entry which is preliminary data.</text>
</comment>
<keyword evidence="3" id="KW-1185">Reference proteome</keyword>
<evidence type="ECO:0000313" key="3">
    <source>
        <dbReference type="Proteomes" id="UP000027178"/>
    </source>
</evidence>
<evidence type="ECO:0000256" key="1">
    <source>
        <dbReference type="SAM" id="MobiDB-lite"/>
    </source>
</evidence>
<dbReference type="AlphaFoldDB" id="A0A066YUG6"/>
<proteinExistence type="predicted"/>